<keyword evidence="3" id="KW-1185">Reference proteome</keyword>
<feature type="compositionally biased region" description="Basic and acidic residues" evidence="1">
    <location>
        <begin position="49"/>
        <end position="58"/>
    </location>
</feature>
<evidence type="ECO:0000256" key="1">
    <source>
        <dbReference type="SAM" id="MobiDB-lite"/>
    </source>
</evidence>
<organism evidence="2 3">
    <name type="scientific">Oryza meyeriana var. granulata</name>
    <dbReference type="NCBI Taxonomy" id="110450"/>
    <lineage>
        <taxon>Eukaryota</taxon>
        <taxon>Viridiplantae</taxon>
        <taxon>Streptophyta</taxon>
        <taxon>Embryophyta</taxon>
        <taxon>Tracheophyta</taxon>
        <taxon>Spermatophyta</taxon>
        <taxon>Magnoliopsida</taxon>
        <taxon>Liliopsida</taxon>
        <taxon>Poales</taxon>
        <taxon>Poaceae</taxon>
        <taxon>BOP clade</taxon>
        <taxon>Oryzoideae</taxon>
        <taxon>Oryzeae</taxon>
        <taxon>Oryzinae</taxon>
        <taxon>Oryza</taxon>
        <taxon>Oryza meyeriana</taxon>
    </lineage>
</organism>
<feature type="region of interest" description="Disordered" evidence="1">
    <location>
        <begin position="38"/>
        <end position="68"/>
    </location>
</feature>
<gene>
    <name evidence="2" type="ORF">E2562_024279</name>
</gene>
<proteinExistence type="predicted"/>
<sequence length="93" mass="10353">MSQRGAHGTEARQGWRQGGRHVVPMCLAMLPQERGEEAYLGSNGMPDGGVEHSSEQRRTTTSKYHRRAEERMGNVVCVFGDEGRPAVEKEGRQ</sequence>
<protein>
    <submittedName>
        <fullName evidence="2">Uncharacterized protein</fullName>
    </submittedName>
</protein>
<dbReference type="Proteomes" id="UP000479710">
    <property type="component" value="Unassembled WGS sequence"/>
</dbReference>
<comment type="caution">
    <text evidence="2">The sequence shown here is derived from an EMBL/GenBank/DDBJ whole genome shotgun (WGS) entry which is preliminary data.</text>
</comment>
<evidence type="ECO:0000313" key="3">
    <source>
        <dbReference type="Proteomes" id="UP000479710"/>
    </source>
</evidence>
<dbReference type="AlphaFoldDB" id="A0A6G1C9C9"/>
<evidence type="ECO:0000313" key="2">
    <source>
        <dbReference type="EMBL" id="KAF0896404.1"/>
    </source>
</evidence>
<dbReference type="EMBL" id="SPHZ02000010">
    <property type="protein sequence ID" value="KAF0896404.1"/>
    <property type="molecule type" value="Genomic_DNA"/>
</dbReference>
<accession>A0A6G1C9C9</accession>
<reference evidence="2 3" key="1">
    <citation type="submission" date="2019-11" db="EMBL/GenBank/DDBJ databases">
        <title>Whole genome sequence of Oryza granulata.</title>
        <authorList>
            <person name="Li W."/>
        </authorList>
    </citation>
    <scope>NUCLEOTIDE SEQUENCE [LARGE SCALE GENOMIC DNA]</scope>
    <source>
        <strain evidence="3">cv. Menghai</strain>
        <tissue evidence="2">Leaf</tissue>
    </source>
</reference>
<name>A0A6G1C9C9_9ORYZ</name>